<name>A0A1I4LY65_9RHOB</name>
<dbReference type="InterPro" id="IPR008794">
    <property type="entry name" value="Pro_racemase_fam"/>
</dbReference>
<feature type="active site" description="Proton acceptor" evidence="2">
    <location>
        <position position="91"/>
    </location>
</feature>
<sequence>MRTTRLLTTVEAHAEGEPGRVITGGLPHLPGHTVFDKMRHMQTHHDDIRQLMLREPRGHPALCCNALVPPCHPDADMGFIIMEQSEYPPMSGSNTICVVTVLLETGILPMVEPVTELTLEAPAGLIRVHATCVHGKVTSVTFRNVPAFAIHLDERIDVPGIGPVTVDIAWGGMFFVLAEAAPLGIDLDGDNGAEILRVSEAIRHAAAEQLPVAHPDNPAIIGPTITNLWGPPTDPATHGRGAITLSTGSFDPASPHTASGILDRSPCGTGTCAKMAVLHARGALGVGQDYVIAGPLGTTFTGRIVEETTVGPYNAIVPTLSGQGWIYGTSGFMLDPTDPFPKGYTIGDMW</sequence>
<evidence type="ECO:0000313" key="3">
    <source>
        <dbReference type="EMBL" id="SFL95894.1"/>
    </source>
</evidence>
<dbReference type="AlphaFoldDB" id="A0A1I4LY65"/>
<feature type="active site" description="Proton donor" evidence="2">
    <location>
        <position position="267"/>
    </location>
</feature>
<dbReference type="Gene3D" id="3.10.310.10">
    <property type="entry name" value="Diaminopimelate Epimerase, Chain A, domain 1"/>
    <property type="match status" value="2"/>
</dbReference>
<dbReference type="SUPFAM" id="SSF54506">
    <property type="entry name" value="Diaminopimelate epimerase-like"/>
    <property type="match status" value="1"/>
</dbReference>
<evidence type="ECO:0000256" key="2">
    <source>
        <dbReference type="PIRSR" id="PIRSR029792-1"/>
    </source>
</evidence>
<organism evidence="3 4">
    <name type="scientific">Shimia aestuarii</name>
    <dbReference type="NCBI Taxonomy" id="254406"/>
    <lineage>
        <taxon>Bacteria</taxon>
        <taxon>Pseudomonadati</taxon>
        <taxon>Pseudomonadota</taxon>
        <taxon>Alphaproteobacteria</taxon>
        <taxon>Rhodobacterales</taxon>
        <taxon>Roseobacteraceae</taxon>
    </lineage>
</organism>
<reference evidence="3 4" key="1">
    <citation type="submission" date="2016-10" db="EMBL/GenBank/DDBJ databases">
        <authorList>
            <person name="de Groot N.N."/>
        </authorList>
    </citation>
    <scope>NUCLEOTIDE SEQUENCE [LARGE SCALE GENOMIC DNA]</scope>
    <source>
        <strain evidence="3 4">DSM 15283</strain>
    </source>
</reference>
<accession>A0A1I4LY65</accession>
<dbReference type="PANTHER" id="PTHR33442:SF5">
    <property type="entry name" value="BIFUNCTIONAL TRANS-3-HYDROXY-L-PROLINE DEHYDRATASE_2-EPIMERASE"/>
    <property type="match status" value="1"/>
</dbReference>
<evidence type="ECO:0000256" key="1">
    <source>
        <dbReference type="ARBA" id="ARBA00007529"/>
    </source>
</evidence>
<evidence type="ECO:0000313" key="4">
    <source>
        <dbReference type="Proteomes" id="UP000199144"/>
    </source>
</evidence>
<dbReference type="OrthoDB" id="181267at2"/>
<dbReference type="RefSeq" id="WP_093093199.1">
    <property type="nucleotide sequence ID" value="NZ_FOTQ01000002.1"/>
</dbReference>
<comment type="similarity">
    <text evidence="1">Belongs to the proline racemase family.</text>
</comment>
<dbReference type="SFLD" id="SFLDS00028">
    <property type="entry name" value="Proline_Racemase"/>
    <property type="match status" value="1"/>
</dbReference>
<gene>
    <name evidence="3" type="ORF">SAMN04488042_102290</name>
</gene>
<dbReference type="EMBL" id="FOTQ01000002">
    <property type="protein sequence ID" value="SFL95894.1"/>
    <property type="molecule type" value="Genomic_DNA"/>
</dbReference>
<proteinExistence type="inferred from homology"/>
<dbReference type="Pfam" id="PF05544">
    <property type="entry name" value="Pro_racemase"/>
    <property type="match status" value="1"/>
</dbReference>
<keyword evidence="4" id="KW-1185">Reference proteome</keyword>
<dbReference type="PIRSF" id="PIRSF029792">
    <property type="entry name" value="Pro_racemase"/>
    <property type="match status" value="1"/>
</dbReference>
<protein>
    <submittedName>
        <fullName evidence="3">Proline racemase</fullName>
    </submittedName>
</protein>
<dbReference type="PANTHER" id="PTHR33442">
    <property type="entry name" value="TRANS-3-HYDROXY-L-PROLINE DEHYDRATASE"/>
    <property type="match status" value="1"/>
</dbReference>
<dbReference type="STRING" id="254406.SAMN04488042_102290"/>
<dbReference type="GO" id="GO:0047580">
    <property type="term" value="F:4-hydroxyproline epimerase activity"/>
    <property type="evidence" value="ECO:0007669"/>
    <property type="project" value="TreeGrafter"/>
</dbReference>
<dbReference type="Proteomes" id="UP000199144">
    <property type="component" value="Unassembled WGS sequence"/>
</dbReference>